<reference evidence="1 2" key="1">
    <citation type="submission" date="2017-03" db="EMBL/GenBank/DDBJ databases">
        <title>Complete genome sequence of Candidatus 'Thiodictyon syntrophicum' sp. nov. strain Cad16T, a photolithoautotroph purple sulfur bacterium isolated from an alpine meromictic lake.</title>
        <authorList>
            <person name="Luedin S.M."/>
            <person name="Pothier J.F."/>
            <person name="Danza F."/>
            <person name="Storelli N."/>
            <person name="Wittwer M."/>
            <person name="Tonolla M."/>
        </authorList>
    </citation>
    <scope>NUCLEOTIDE SEQUENCE [LARGE SCALE GENOMIC DNA]</scope>
    <source>
        <strain evidence="1 2">Cad16T</strain>
    </source>
</reference>
<dbReference type="Pfam" id="PF20126">
    <property type="entry name" value="TumE"/>
    <property type="match status" value="1"/>
</dbReference>
<dbReference type="AlphaFoldDB" id="A0A2K8UD91"/>
<dbReference type="EMBL" id="CP020370">
    <property type="protein sequence ID" value="AUB83485.1"/>
    <property type="molecule type" value="Genomic_DNA"/>
</dbReference>
<evidence type="ECO:0000313" key="1">
    <source>
        <dbReference type="EMBL" id="AUB83485.1"/>
    </source>
</evidence>
<evidence type="ECO:0000313" key="2">
    <source>
        <dbReference type="Proteomes" id="UP000232638"/>
    </source>
</evidence>
<accession>A0A2K8UD91</accession>
<dbReference type="InterPro" id="IPR045397">
    <property type="entry name" value="TumE-like"/>
</dbReference>
<sequence length="93" mass="10391">MLATPIYQLRDILPNGLTVEAVVWQVPVAVPGCSHPYKYRLYCGRAGTCLVRYDNERGKGDHKHLGNLEVPYGFVSIERLMADFIADVERLGG</sequence>
<keyword evidence="2" id="KW-1185">Reference proteome</keyword>
<protein>
    <submittedName>
        <fullName evidence="1">Uncharacterized protein</fullName>
    </submittedName>
</protein>
<dbReference type="OrthoDB" id="7451512at2"/>
<organism evidence="1 2">
    <name type="scientific">Candidatus Thiodictyon syntrophicum</name>
    <dbReference type="NCBI Taxonomy" id="1166950"/>
    <lineage>
        <taxon>Bacteria</taxon>
        <taxon>Pseudomonadati</taxon>
        <taxon>Pseudomonadota</taxon>
        <taxon>Gammaproteobacteria</taxon>
        <taxon>Chromatiales</taxon>
        <taxon>Chromatiaceae</taxon>
        <taxon>Thiodictyon</taxon>
    </lineage>
</organism>
<gene>
    <name evidence="1" type="ORF">THSYN_22730</name>
</gene>
<name>A0A2K8UD91_9GAMM</name>
<dbReference type="KEGG" id="tsy:THSYN_22730"/>
<proteinExistence type="predicted"/>
<dbReference type="Proteomes" id="UP000232638">
    <property type="component" value="Chromosome"/>
</dbReference>
<dbReference type="RefSeq" id="WP_100921171.1">
    <property type="nucleotide sequence ID" value="NZ_CP020370.1"/>
</dbReference>